<feature type="non-terminal residue" evidence="1">
    <location>
        <position position="217"/>
    </location>
</feature>
<dbReference type="Gene3D" id="6.10.140.1350">
    <property type="match status" value="1"/>
</dbReference>
<evidence type="ECO:0000313" key="2">
    <source>
        <dbReference type="Proteomes" id="UP000654075"/>
    </source>
</evidence>
<evidence type="ECO:0000313" key="1">
    <source>
        <dbReference type="EMBL" id="CAE8630025.1"/>
    </source>
</evidence>
<comment type="caution">
    <text evidence="1">The sequence shown here is derived from an EMBL/GenBank/DDBJ whole genome shotgun (WGS) entry which is preliminary data.</text>
</comment>
<dbReference type="OrthoDB" id="440368at2759"/>
<dbReference type="EMBL" id="CAJNNV010029771">
    <property type="protein sequence ID" value="CAE8630025.1"/>
    <property type="molecule type" value="Genomic_DNA"/>
</dbReference>
<protein>
    <submittedName>
        <fullName evidence="1">Uncharacterized protein</fullName>
    </submittedName>
</protein>
<gene>
    <name evidence="1" type="ORF">PGLA1383_LOCUS46422</name>
</gene>
<dbReference type="AlphaFoldDB" id="A0A813GXL7"/>
<accession>A0A813GXL7</accession>
<sequence length="217" mass="24194">QVAPPLKAQIEQFQQAIDNNDQTVARIREQLRRLEPQRERLSDLVQQRQDDRRNIHSALARLEDSLSTFGTESAALEASIEEVPRLLERVSFPAGQQQGRGDTRALPAGAIDVPLPYFDALAGQLEERAQQVYERVNLVEKALASYNRQASGVPVTSQIEAVVRSEHAQFRAIASELAQAGERLEQLRETAVRTRGVPVGMLARPADRNDLVDPRMA</sequence>
<keyword evidence="2" id="KW-1185">Reference proteome</keyword>
<organism evidence="1 2">
    <name type="scientific">Polarella glacialis</name>
    <name type="common">Dinoflagellate</name>
    <dbReference type="NCBI Taxonomy" id="89957"/>
    <lineage>
        <taxon>Eukaryota</taxon>
        <taxon>Sar</taxon>
        <taxon>Alveolata</taxon>
        <taxon>Dinophyceae</taxon>
        <taxon>Suessiales</taxon>
        <taxon>Suessiaceae</taxon>
        <taxon>Polarella</taxon>
    </lineage>
</organism>
<reference evidence="1" key="1">
    <citation type="submission" date="2021-02" db="EMBL/GenBank/DDBJ databases">
        <authorList>
            <person name="Dougan E. K."/>
            <person name="Rhodes N."/>
            <person name="Thang M."/>
            <person name="Chan C."/>
        </authorList>
    </citation>
    <scope>NUCLEOTIDE SEQUENCE</scope>
</reference>
<feature type="non-terminal residue" evidence="1">
    <location>
        <position position="1"/>
    </location>
</feature>
<name>A0A813GXL7_POLGL</name>
<proteinExistence type="predicted"/>
<dbReference type="Proteomes" id="UP000654075">
    <property type="component" value="Unassembled WGS sequence"/>
</dbReference>